<dbReference type="SUPFAM" id="SSF56112">
    <property type="entry name" value="Protein kinase-like (PK-like)"/>
    <property type="match status" value="1"/>
</dbReference>
<proteinExistence type="inferred from homology"/>
<keyword evidence="1" id="KW-0723">Serine/threonine-protein kinase</keyword>
<feature type="region of interest" description="Disordered" evidence="8">
    <location>
        <begin position="1269"/>
        <end position="1350"/>
    </location>
</feature>
<gene>
    <name evidence="10" type="ORF">Ocin01_08762</name>
</gene>
<organism evidence="10 11">
    <name type="scientific">Orchesella cincta</name>
    <name type="common">Springtail</name>
    <name type="synonym">Podura cincta</name>
    <dbReference type="NCBI Taxonomy" id="48709"/>
    <lineage>
        <taxon>Eukaryota</taxon>
        <taxon>Metazoa</taxon>
        <taxon>Ecdysozoa</taxon>
        <taxon>Arthropoda</taxon>
        <taxon>Hexapoda</taxon>
        <taxon>Collembola</taxon>
        <taxon>Entomobryomorpha</taxon>
        <taxon>Entomobryoidea</taxon>
        <taxon>Orchesellidae</taxon>
        <taxon>Orchesellinae</taxon>
        <taxon>Orchesella</taxon>
    </lineage>
</organism>
<feature type="region of interest" description="Disordered" evidence="8">
    <location>
        <begin position="412"/>
        <end position="591"/>
    </location>
</feature>
<evidence type="ECO:0000256" key="5">
    <source>
        <dbReference type="ARBA" id="ARBA00022840"/>
    </source>
</evidence>
<dbReference type="PROSITE" id="PS00107">
    <property type="entry name" value="PROTEIN_KINASE_ATP"/>
    <property type="match status" value="1"/>
</dbReference>
<dbReference type="Gene3D" id="1.10.510.10">
    <property type="entry name" value="Transferase(Phosphotransferase) domain 1"/>
    <property type="match status" value="1"/>
</dbReference>
<dbReference type="OMA" id="VFERCMK"/>
<keyword evidence="4 10" id="KW-0418">Kinase</keyword>
<feature type="region of interest" description="Disordered" evidence="8">
    <location>
        <begin position="1071"/>
        <end position="1130"/>
    </location>
</feature>
<accession>A0A1D2MYP5</accession>
<keyword evidence="2" id="KW-0808">Transferase</keyword>
<feature type="compositionally biased region" description="Basic and acidic residues" evidence="8">
    <location>
        <begin position="495"/>
        <end position="522"/>
    </location>
</feature>
<name>A0A1D2MYP5_ORCCI</name>
<sequence length="1350" mass="146975">MGMGEGPGFTTSEDFWLGIVEKRDKDGHGVGGGESSGGRSKETKNDEAVEQPKSNSVVTDVNNNNNENCFHHITMTSEDLLQPGHIVKERWKVVKKIGGGGFGEIYEGIDLVTKEQVALKVESAKQPKQVLKMEVAVLKKLQGKDHVCRFIGCGRNERFNYVVMQLQGRNLAELRRAQPRGAFSLSTSLRLGQQILKAIESIHEVGFLHRDIKPSNFSMGRLPHTCRKVYMLDFGLARQYTTATGEVRAPRAAAGFRGTVRYASINAHKNKEMGRHDDLWSLFYMLVEFVNGQLPWRKIKDKEQVGLIKEKYDHRLLLKHLPSDFKQFLDHIQSLEYSDKPDYAMLAGVFERCMKRRGVKETDPYDWEKIASESSATSPHLTSNPPLASVTKPSGRRLLTTENADENIMASLDNNQENIEPNDNKHLAEDGRGDFDPRRRRRREQYMLDSVGGSGVQSGTLPVPSTVNNQNESTTGKDKICHNNNTGESPKRKKKEEQTPAKIDQEQESKKDPGGKEERLESGIEVDADNVMQVNLSGRRTPDAKPVVAPKPSQGYRGPNKNLVRLKLTSQQDDTEADDAPNQDLVSPRVKEVTETVDSCAYDYAKGRDGVSIQSSVDPEPKEGAGTPVVSITGGNPTAPQLGRRSHGHGHGLSRSRSGRGARPFSHPHAHHHGKSGDYSITQFAEIDDGNVSALQQITRGGGGLTLASQWKSQFDDSEETDNEWKGAEPLQSPEHKIISMSQGQIDAETGPTAGSSKDGEKSHEKAHGSGSAFLEVPTSPQKVRNRKITKRSQISIDGGTGASKDDRSAIGEPKITVSMDAGAGGDASGGDSYKTKLAELANKMSSLNYLNLESAPGQTVLEQNLPKVLSNPTISDHIRPGLEPPVIQKASFDEFTYDVDVSRNVAAKTRTCDKDKLNVGADDQNSNLYRSMPALNRIASTESEPENNPEMVAGRLEIRVVSTPVSPAPAAEDKPDVISNVPPGVDAVCIPSNKSSLQQAETAIATQEDCQSQTLPDIQMNGGAEAGSLNLPSNSQPKALKSILKNKSDSSIGEKAIRIDNKLAMRKEKCDDDEKLETPDIIASNTELPQSKGQSVAEDYHSARGQLPEHTTNKTGESDRLQLTGNNPEDNSVYYDATAALPPEKNALDADSSCSHPLVDAQQQQQLKGTNVVSGNMTITAQSDGAKIGASQFVTVTADGSIIHEATSPSDPSTPNMTLTPANSGLALGGCTPGLRRRRQGAEKYVTDLSQLGLRFQRRRRHNAGSFELGDSVKSCTPLMRPSAHAQSEERGVPSHLLGERPGADEDSSSDSDAPPPVIPRAPLGEPTQPEIPTRIRRYIGPEGIIRRD</sequence>
<feature type="compositionally biased region" description="Polar residues" evidence="8">
    <location>
        <begin position="412"/>
        <end position="421"/>
    </location>
</feature>
<dbReference type="STRING" id="48709.A0A1D2MYP5"/>
<evidence type="ECO:0000256" key="8">
    <source>
        <dbReference type="SAM" id="MobiDB-lite"/>
    </source>
</evidence>
<dbReference type="PROSITE" id="PS50011">
    <property type="entry name" value="PROTEIN_KINASE_DOM"/>
    <property type="match status" value="1"/>
</dbReference>
<evidence type="ECO:0000256" key="4">
    <source>
        <dbReference type="ARBA" id="ARBA00022777"/>
    </source>
</evidence>
<dbReference type="InterPro" id="IPR000719">
    <property type="entry name" value="Prot_kinase_dom"/>
</dbReference>
<dbReference type="FunFam" id="1.10.510.10:FF:000481">
    <property type="entry name" value="Asator, isoform D"/>
    <property type="match status" value="1"/>
</dbReference>
<evidence type="ECO:0000256" key="7">
    <source>
        <dbReference type="PROSITE-ProRule" id="PRU10141"/>
    </source>
</evidence>
<feature type="compositionally biased region" description="Basic and acidic residues" evidence="8">
    <location>
        <begin position="422"/>
        <end position="437"/>
    </location>
</feature>
<dbReference type="EMBL" id="LJIJ01000395">
    <property type="protein sequence ID" value="ODM97914.1"/>
    <property type="molecule type" value="Genomic_DNA"/>
</dbReference>
<dbReference type="Pfam" id="PF00069">
    <property type="entry name" value="Pkinase"/>
    <property type="match status" value="1"/>
</dbReference>
<feature type="compositionally biased region" description="Polar residues" evidence="8">
    <location>
        <begin position="1084"/>
        <end position="1095"/>
    </location>
</feature>
<evidence type="ECO:0000256" key="2">
    <source>
        <dbReference type="ARBA" id="ARBA00022679"/>
    </source>
</evidence>
<dbReference type="GO" id="GO:0005524">
    <property type="term" value="F:ATP binding"/>
    <property type="evidence" value="ECO:0007669"/>
    <property type="project" value="UniProtKB-UniRule"/>
</dbReference>
<keyword evidence="5 7" id="KW-0067">ATP-binding</keyword>
<dbReference type="InterPro" id="IPR017441">
    <property type="entry name" value="Protein_kinase_ATP_BS"/>
</dbReference>
<feature type="compositionally biased region" description="Polar residues" evidence="8">
    <location>
        <begin position="372"/>
        <end position="386"/>
    </location>
</feature>
<reference evidence="10 11" key="1">
    <citation type="journal article" date="2016" name="Genome Biol. Evol.">
        <title>Gene Family Evolution Reflects Adaptation to Soil Environmental Stressors in the Genome of the Collembolan Orchesella cincta.</title>
        <authorList>
            <person name="Faddeeva-Vakhrusheva A."/>
            <person name="Derks M.F."/>
            <person name="Anvar S.Y."/>
            <person name="Agamennone V."/>
            <person name="Suring W."/>
            <person name="Smit S."/>
            <person name="van Straalen N.M."/>
            <person name="Roelofs D."/>
        </authorList>
    </citation>
    <scope>NUCLEOTIDE SEQUENCE [LARGE SCALE GENOMIC DNA]</scope>
    <source>
        <tissue evidence="10">Mixed pool</tissue>
    </source>
</reference>
<evidence type="ECO:0000256" key="1">
    <source>
        <dbReference type="ARBA" id="ARBA00022527"/>
    </source>
</evidence>
<evidence type="ECO:0000256" key="3">
    <source>
        <dbReference type="ARBA" id="ARBA00022741"/>
    </source>
</evidence>
<dbReference type="GO" id="GO:0015630">
    <property type="term" value="C:microtubule cytoskeleton"/>
    <property type="evidence" value="ECO:0007669"/>
    <property type="project" value="UniProtKB-ARBA"/>
</dbReference>
<dbReference type="Proteomes" id="UP000094527">
    <property type="component" value="Unassembled WGS sequence"/>
</dbReference>
<dbReference type="PANTHER" id="PTHR11909">
    <property type="entry name" value="CASEIN KINASE-RELATED"/>
    <property type="match status" value="1"/>
</dbReference>
<dbReference type="GO" id="GO:0004674">
    <property type="term" value="F:protein serine/threonine kinase activity"/>
    <property type="evidence" value="ECO:0007669"/>
    <property type="project" value="UniProtKB-KW"/>
</dbReference>
<feature type="compositionally biased region" description="Basic residues" evidence="8">
    <location>
        <begin position="644"/>
        <end position="674"/>
    </location>
</feature>
<feature type="region of interest" description="Disordered" evidence="8">
    <location>
        <begin position="372"/>
        <end position="396"/>
    </location>
</feature>
<feature type="compositionally biased region" description="Basic and acidic residues" evidence="8">
    <location>
        <begin position="758"/>
        <end position="768"/>
    </location>
</feature>
<evidence type="ECO:0000313" key="10">
    <source>
        <dbReference type="EMBL" id="ODM97914.1"/>
    </source>
</evidence>
<feature type="compositionally biased region" description="Polar residues" evidence="8">
    <location>
        <begin position="457"/>
        <end position="474"/>
    </location>
</feature>
<protein>
    <submittedName>
        <fullName evidence="10">Tau-tubulin kinase 1</fullName>
    </submittedName>
</protein>
<feature type="compositionally biased region" description="Polar residues" evidence="8">
    <location>
        <begin position="1110"/>
        <end position="1130"/>
    </location>
</feature>
<dbReference type="InterPro" id="IPR047916">
    <property type="entry name" value="TTBK_Asator-like_STKc"/>
</dbReference>
<dbReference type="FunFam" id="3.30.200.20:FF:000358">
    <property type="entry name" value="Tau tubulin kinase 2b"/>
    <property type="match status" value="1"/>
</dbReference>
<feature type="region of interest" description="Disordered" evidence="8">
    <location>
        <begin position="1"/>
        <end position="63"/>
    </location>
</feature>
<evidence type="ECO:0000259" key="9">
    <source>
        <dbReference type="PROSITE" id="PS50011"/>
    </source>
</evidence>
<evidence type="ECO:0000313" key="11">
    <source>
        <dbReference type="Proteomes" id="UP000094527"/>
    </source>
</evidence>
<evidence type="ECO:0000256" key="6">
    <source>
        <dbReference type="ARBA" id="ARBA00061588"/>
    </source>
</evidence>
<feature type="region of interest" description="Disordered" evidence="8">
    <location>
        <begin position="713"/>
        <end position="834"/>
    </location>
</feature>
<comment type="caution">
    <text evidence="10">The sequence shown here is derived from an EMBL/GenBank/DDBJ whole genome shotgun (WGS) entry which is preliminary data.</text>
</comment>
<feature type="binding site" evidence="7">
    <location>
        <position position="120"/>
    </location>
    <ligand>
        <name>ATP</name>
        <dbReference type="ChEBI" id="CHEBI:30616"/>
    </ligand>
</feature>
<feature type="compositionally biased region" description="Basic and acidic residues" evidence="8">
    <location>
        <begin position="1288"/>
        <end position="1305"/>
    </location>
</feature>
<feature type="region of interest" description="Disordered" evidence="8">
    <location>
        <begin position="610"/>
        <end position="677"/>
    </location>
</feature>
<dbReference type="CDD" id="cd14017">
    <property type="entry name" value="STKc_TTBK"/>
    <property type="match status" value="1"/>
</dbReference>
<feature type="domain" description="Protein kinase" evidence="9">
    <location>
        <begin position="91"/>
        <end position="354"/>
    </location>
</feature>
<dbReference type="OrthoDB" id="5979581at2759"/>
<dbReference type="InterPro" id="IPR050235">
    <property type="entry name" value="CK1_Ser-Thr_kinase"/>
</dbReference>
<keyword evidence="11" id="KW-1185">Reference proteome</keyword>
<dbReference type="SMART" id="SM00220">
    <property type="entry name" value="S_TKc"/>
    <property type="match status" value="1"/>
</dbReference>
<keyword evidence="3 7" id="KW-0547">Nucleotide-binding</keyword>
<comment type="similarity">
    <text evidence="6">Belongs to the protein kinase superfamily. CK1 Ser/Thr protein kinase family.</text>
</comment>
<dbReference type="InterPro" id="IPR011009">
    <property type="entry name" value="Kinase-like_dom_sf"/>
</dbReference>